<evidence type="ECO:0000256" key="5">
    <source>
        <dbReference type="ARBA" id="ARBA00023237"/>
    </source>
</evidence>
<dbReference type="HAMAP" id="MF_00843">
    <property type="entry name" value="Lpp"/>
    <property type="match status" value="1"/>
</dbReference>
<dbReference type="GeneID" id="93394521"/>
<comment type="subunit">
    <text evidence="7">Homotrimer.</text>
</comment>
<dbReference type="NCBIfam" id="NF040598">
    <property type="entry name" value="Ala_zip_lipo"/>
    <property type="match status" value="1"/>
</dbReference>
<feature type="repeat" evidence="7">
    <location>
        <begin position="39"/>
        <end position="49"/>
    </location>
</feature>
<keyword evidence="6 7" id="KW-0449">Lipoprotein</keyword>
<dbReference type="SUPFAM" id="SSF58042">
    <property type="entry name" value="Outer membrane lipoprotein"/>
    <property type="match status" value="1"/>
</dbReference>
<dbReference type="NCBIfam" id="NF011925">
    <property type="entry name" value="PRK15396.1"/>
    <property type="match status" value="1"/>
</dbReference>
<proteinExistence type="inferred from homology"/>
<gene>
    <name evidence="7 13" type="primary">lpp</name>
    <name evidence="12" type="ORF">GTH24_08125</name>
    <name evidence="13" type="ORF">NCTC10376_00139</name>
</gene>
<dbReference type="RefSeq" id="WP_036937280.1">
    <property type="nucleotide sequence ID" value="NZ_CABMNT010000001.1"/>
</dbReference>
<feature type="chain" id="PRO_5009379570" description="Major outer membrane lipoprotein Lpp" evidence="10">
    <location>
        <begin position="27"/>
        <end position="79"/>
    </location>
</feature>
<dbReference type="PROSITE" id="PS51257">
    <property type="entry name" value="PROKAR_LIPOPROTEIN"/>
    <property type="match status" value="1"/>
</dbReference>
<dbReference type="GO" id="GO:0009279">
    <property type="term" value="C:cell outer membrane"/>
    <property type="evidence" value="ECO:0007669"/>
    <property type="project" value="UniProtKB-SubCell"/>
</dbReference>
<dbReference type="Proteomes" id="UP000503287">
    <property type="component" value="Chromosome"/>
</dbReference>
<evidence type="ECO:0000256" key="6">
    <source>
        <dbReference type="ARBA" id="ARBA00023288"/>
    </source>
</evidence>
<dbReference type="GO" id="GO:0042834">
    <property type="term" value="F:peptidoglycan binding"/>
    <property type="evidence" value="ECO:0007669"/>
    <property type="project" value="UniProtKB-UniRule"/>
</dbReference>
<comment type="subcellular location">
    <subcellularLocation>
        <location evidence="7">Cell outer membrane</location>
        <topology evidence="7">Lipid-anchor</topology>
        <orientation evidence="7">Periplasmic side</orientation>
    </subcellularLocation>
    <subcellularLocation>
        <location evidence="7">Secreted</location>
        <location evidence="7">Cell wall</location>
        <topology evidence="7">Peptidoglycan-anchor</topology>
    </subcellularLocation>
    <text evidence="7">Attached via its lipidated N-terminus to the inner leaflet of the outer membrane. Attached to the peptidoglycan network (PGN) via its C-terminus.</text>
</comment>
<evidence type="ECO:0000256" key="1">
    <source>
        <dbReference type="ARBA" id="ARBA00022729"/>
    </source>
</evidence>
<dbReference type="InterPro" id="IPR006817">
    <property type="entry name" value="Lipoprotein_leucine-zipper_dom"/>
</dbReference>
<keyword evidence="15" id="KW-1185">Reference proteome</keyword>
<feature type="lipid moiety-binding region" description="N-palmitoyl cysteine" evidence="7 9">
    <location>
        <position position="20"/>
    </location>
</feature>
<evidence type="ECO:0000313" key="14">
    <source>
        <dbReference type="Proteomes" id="UP000254331"/>
    </source>
</evidence>
<comment type="function">
    <text evidence="7">A highly abundant outer membrane lipoprotein that controls the distance between the inner and outer membranes. The only protein known to be covalently linked to the peptidoglycan network (PGN). Also non-covalently binds the PGN. The link between the cell outer membrane and PGN contributes to maintenance of the structural and functional integrity of the cell envelope, and maintains the correct distance between the PGN and the outer membrane.</text>
</comment>
<dbReference type="HOGENOM" id="CLU_166934_2_1_6"/>
<protein>
    <recommendedName>
        <fullName evidence="7">Major outer membrane lipoprotein Lpp</fullName>
    </recommendedName>
</protein>
<dbReference type="InterPro" id="IPR016367">
    <property type="entry name" value="MOM_Lpp"/>
</dbReference>
<feature type="signal peptide" evidence="10">
    <location>
        <begin position="1"/>
        <end position="26"/>
    </location>
</feature>
<dbReference type="Proteomes" id="UP000254331">
    <property type="component" value="Unassembled WGS sequence"/>
</dbReference>
<evidence type="ECO:0000256" key="10">
    <source>
        <dbReference type="SAM" id="SignalP"/>
    </source>
</evidence>
<reference evidence="12 15" key="2">
    <citation type="submission" date="2020-01" db="EMBL/GenBank/DDBJ databases">
        <title>The genomic epidemiology of tigecycline resistance gene tet(X) variants in a swine farm in China.</title>
        <authorList>
            <person name="Peng K."/>
            <person name="Li R."/>
        </authorList>
    </citation>
    <scope>NUCLEOTIDE SEQUENCE [LARGE SCALE GENOMIC DNA]</scope>
    <source>
        <strain evidence="12 15">ZN3</strain>
    </source>
</reference>
<dbReference type="GO" id="GO:0008289">
    <property type="term" value="F:lipid binding"/>
    <property type="evidence" value="ECO:0007669"/>
    <property type="project" value="UniProtKB-UniRule"/>
</dbReference>
<evidence type="ECO:0000313" key="15">
    <source>
        <dbReference type="Proteomes" id="UP000503287"/>
    </source>
</evidence>
<comment type="caution">
    <text evidence="7">Lacks conserved residue(s) required for the propagation of feature annotation.</text>
</comment>
<evidence type="ECO:0000313" key="12">
    <source>
        <dbReference type="EMBL" id="QIF93858.1"/>
    </source>
</evidence>
<keyword evidence="1 10" id="KW-0732">Signal</keyword>
<dbReference type="AlphaFoldDB" id="A0A094TJU8"/>
<reference evidence="13 14" key="1">
    <citation type="submission" date="2018-06" db="EMBL/GenBank/DDBJ databases">
        <authorList>
            <consortium name="Pathogen Informatics"/>
            <person name="Doyle S."/>
        </authorList>
    </citation>
    <scope>NUCLEOTIDE SEQUENCE [LARGE SCALE GENOMIC DNA]</scope>
    <source>
        <strain evidence="13 14">NCTC10376</strain>
    </source>
</reference>
<dbReference type="Gene3D" id="1.20.5.190">
    <property type="match status" value="1"/>
</dbReference>
<accession>A0A094TJU8</accession>
<evidence type="ECO:0000256" key="7">
    <source>
        <dbReference type="HAMAP-Rule" id="MF_00843"/>
    </source>
</evidence>
<dbReference type="EMBL" id="UGTW01000001">
    <property type="protein sequence ID" value="SUC14337.1"/>
    <property type="molecule type" value="Genomic_DNA"/>
</dbReference>
<feature type="lipid moiety-binding region" description="S-diacylglycerol cysteine" evidence="7 9">
    <location>
        <position position="20"/>
    </location>
</feature>
<comment type="similarity">
    <text evidence="7">Belongs to the Lpp family.</text>
</comment>
<dbReference type="EMBL" id="CP047344">
    <property type="protein sequence ID" value="QIF93858.1"/>
    <property type="molecule type" value="Genomic_DNA"/>
</dbReference>
<feature type="domain" description="Lipoprotein leucine-zipper" evidence="11">
    <location>
        <begin position="28"/>
        <end position="79"/>
    </location>
</feature>
<evidence type="ECO:0000256" key="2">
    <source>
        <dbReference type="ARBA" id="ARBA00023088"/>
    </source>
</evidence>
<dbReference type="GO" id="GO:0043580">
    <property type="term" value="P:periplasmic space organization"/>
    <property type="evidence" value="ECO:0007669"/>
    <property type="project" value="UniProtKB-UniRule"/>
</dbReference>
<dbReference type="PIRSF" id="PIRSF002855">
    <property type="entry name" value="Murein-lipoprotein"/>
    <property type="match status" value="1"/>
</dbReference>
<dbReference type="eggNOG" id="COG4238">
    <property type="taxonomic scope" value="Bacteria"/>
</dbReference>
<evidence type="ECO:0000256" key="9">
    <source>
        <dbReference type="PIRSR" id="PIRSR002855-2"/>
    </source>
</evidence>
<name>A0A094TJU8_PROVU</name>
<evidence type="ECO:0000256" key="4">
    <source>
        <dbReference type="ARBA" id="ARBA00023139"/>
    </source>
</evidence>
<evidence type="ECO:0000259" key="11">
    <source>
        <dbReference type="Pfam" id="PF04728"/>
    </source>
</evidence>
<evidence type="ECO:0000256" key="3">
    <source>
        <dbReference type="ARBA" id="ARBA00023136"/>
    </source>
</evidence>
<evidence type="ECO:0000313" key="13">
    <source>
        <dbReference type="EMBL" id="SUC14337.1"/>
    </source>
</evidence>
<dbReference type="PANTHER" id="PTHR38763">
    <property type="entry name" value="MAJOR OUTER MEMBRANE PROLIPOPROTEIN LPP"/>
    <property type="match status" value="1"/>
</dbReference>
<evidence type="ECO:0000256" key="8">
    <source>
        <dbReference type="PIRSR" id="PIRSR002855-1"/>
    </source>
</evidence>
<feature type="coiled-coil region" evidence="7">
    <location>
        <begin position="28"/>
        <end position="73"/>
    </location>
</feature>
<keyword evidence="5 7" id="KW-0998">Cell outer membrane</keyword>
<keyword evidence="7" id="KW-0175">Coiled coil</keyword>
<dbReference type="PANTHER" id="PTHR38763:SF1">
    <property type="entry name" value="MAJOR OUTER MEMBRANE LIPOPROTEIN LPP"/>
    <property type="match status" value="1"/>
</dbReference>
<sequence length="79" mass="8315">MKAKLVLGAVILASGLLAGCSSSNNAQLDQISSDVSSLNSQVQQLSSDVQSARAEAKSAYDEAARANQRLDNQVTTYKK</sequence>
<keyword evidence="4 7" id="KW-0564">Palmitate</keyword>
<dbReference type="STRING" id="585.DR95_1027"/>
<keyword evidence="7" id="KW-0964">Secreted</keyword>
<feature type="modified residue" description="N6-murein peptidoglycan lysine" evidence="7 8">
    <location>
        <position position="79"/>
    </location>
</feature>
<keyword evidence="2 7" id="KW-0572">Peptidoglycan-anchor</keyword>
<organism evidence="13 14">
    <name type="scientific">Proteus vulgaris</name>
    <dbReference type="NCBI Taxonomy" id="585"/>
    <lineage>
        <taxon>Bacteria</taxon>
        <taxon>Pseudomonadati</taxon>
        <taxon>Pseudomonadota</taxon>
        <taxon>Gammaproteobacteria</taxon>
        <taxon>Enterobacterales</taxon>
        <taxon>Morganellaceae</taxon>
        <taxon>Proteus</taxon>
    </lineage>
</organism>
<keyword evidence="7" id="KW-0134">Cell wall</keyword>
<dbReference type="GO" id="GO:0030258">
    <property type="term" value="P:lipid modification"/>
    <property type="evidence" value="ECO:0007669"/>
    <property type="project" value="UniProtKB-UniRule"/>
</dbReference>
<keyword evidence="7" id="KW-0677">Repeat</keyword>
<keyword evidence="3 7" id="KW-0472">Membrane</keyword>
<dbReference type="Pfam" id="PF04728">
    <property type="entry name" value="LPP"/>
    <property type="match status" value="1"/>
</dbReference>